<protein>
    <recommendedName>
        <fullName evidence="5">Transmembrane protein</fullName>
    </recommendedName>
</protein>
<organism evidence="3 4">
    <name type="scientific">Stylonychia lemnae</name>
    <name type="common">Ciliate</name>
    <dbReference type="NCBI Taxonomy" id="5949"/>
    <lineage>
        <taxon>Eukaryota</taxon>
        <taxon>Sar</taxon>
        <taxon>Alveolata</taxon>
        <taxon>Ciliophora</taxon>
        <taxon>Intramacronucleata</taxon>
        <taxon>Spirotrichea</taxon>
        <taxon>Stichotrichia</taxon>
        <taxon>Sporadotrichida</taxon>
        <taxon>Oxytrichidae</taxon>
        <taxon>Stylonychinae</taxon>
        <taxon>Stylonychia</taxon>
    </lineage>
</organism>
<keyword evidence="2" id="KW-0472">Membrane</keyword>
<keyword evidence="4" id="KW-1185">Reference proteome</keyword>
<dbReference type="EMBL" id="CCKQ01005211">
    <property type="protein sequence ID" value="CDW76369.1"/>
    <property type="molecule type" value="Genomic_DNA"/>
</dbReference>
<dbReference type="Proteomes" id="UP000039865">
    <property type="component" value="Unassembled WGS sequence"/>
</dbReference>
<evidence type="ECO:0000313" key="3">
    <source>
        <dbReference type="EMBL" id="CDW76369.1"/>
    </source>
</evidence>
<feature type="transmembrane region" description="Helical" evidence="2">
    <location>
        <begin position="102"/>
        <end position="124"/>
    </location>
</feature>
<name>A0A078A6K6_STYLE</name>
<keyword evidence="2" id="KW-1133">Transmembrane helix</keyword>
<evidence type="ECO:0000256" key="1">
    <source>
        <dbReference type="SAM" id="Coils"/>
    </source>
</evidence>
<evidence type="ECO:0008006" key="5">
    <source>
        <dbReference type="Google" id="ProtNLM"/>
    </source>
</evidence>
<keyword evidence="1" id="KW-0175">Coiled coil</keyword>
<dbReference type="InParanoid" id="A0A078A6K6"/>
<dbReference type="AlphaFoldDB" id="A0A078A6K6"/>
<sequence>MQAIKSQLTQIYAELVHSLRTQLQYSTHLSQVSQSEIVNSTTGLDSASCYVTGTTRERYDCCSEKSQNTCYAVSFIQFSLTLLLLIGFCLTLWKSSWLRNQLLMICVISGSIFFCFLRALYFSIFAYPQTQLETFFVIKGAPIIEFMLVLSALLAYMYYLQQRFLESEKIGYSVVEYKQKIDVMYLISLPLTILAYSCILIFCIAQGQMQPQDVVMTLILGLYFIGFLYVPTELYQTIKETMPKVAAYIKKYILALIILNEFQIFTRMIFISINDIAETSKINSQNDESDKWPGLILDHYKRVSTSDLNESVDNIYRLLKNLQDQLVEKEDQLQTIKEDLHLRKFEDSLFESICKTKRAQRRKLKIQAKVNQFNDQMEKADKQSIPQMDRLMKLLHEIRDSIGTEVEDRLHQVIEELQILENSWNLIQRFIKQDDEQISDYTQQNLATLQMNMIPLNQILANLKQIYDRILLNPFVNKVYFDKLTIIMSRDLQALDRIQKEVIDCYEGKLADHSPRELRKINEVVEKSLFFQQKIQVEEVNMLKDCNILFQFEAISSAIKNILDELKLNIDQEIASFKKTMAEYDENYQKVLIDLKVQIECEVIYKLDKEYENCILQKKDIDFYNMCPIIESFEVVMMKTLQAEQDSFNITNRYLQIKQIIDVNNKKLDLHSSLQASIKILQNEIHSNGYILLTKLNKFLVNYEEVIKSDDPQLKQLRIIHTTYQQTVLDQVRTQVAAISSDIIDVKPMKLNQVQERQNQFESLKTKYDQGTKKFSTDINLQVKVLINQIISIRKHIDLRPLRSQIQQLDGKISESVILKQQYEAFVLSAETILLQDLAHTTPQTDNDIVDHLTEVYNFKFRTQDILRNLSAFQDKLSNLRFEETHQKEYTRVYFDCFNMIMIYSELVDTIRKGTLRDLFFESSFGNKIEVFETIKSYAQKIKTVKYSDKNSIEYTQQLQTEFVAVAKEFDNYVYQNSMMDYIQSLNIKQIYAIDQQTLKDVNQFIQNIYEKHQMQEQDQELLNDYESSLEHLSAQFKLVKSSHGLLTQQIQQFRNNGQPEKIQIFIEDLIKVKAAVEQYVKSQLQYEGLINQCELLQQRIKELHETIMIQSYYFEQQSQETSKQDSDQQDYEDQQN</sequence>
<evidence type="ECO:0000256" key="2">
    <source>
        <dbReference type="SAM" id="Phobius"/>
    </source>
</evidence>
<reference evidence="3 4" key="1">
    <citation type="submission" date="2014-06" db="EMBL/GenBank/DDBJ databases">
        <authorList>
            <person name="Swart Estienne"/>
        </authorList>
    </citation>
    <scope>NUCLEOTIDE SEQUENCE [LARGE SCALE GENOMIC DNA]</scope>
    <source>
        <strain evidence="3 4">130c</strain>
    </source>
</reference>
<proteinExistence type="predicted"/>
<keyword evidence="2" id="KW-0812">Transmembrane</keyword>
<evidence type="ECO:0000313" key="4">
    <source>
        <dbReference type="Proteomes" id="UP000039865"/>
    </source>
</evidence>
<accession>A0A078A6K6</accession>
<feature type="coiled-coil region" evidence="1">
    <location>
        <begin position="312"/>
        <end position="339"/>
    </location>
</feature>
<feature type="transmembrane region" description="Helical" evidence="2">
    <location>
        <begin position="71"/>
        <end position="93"/>
    </location>
</feature>
<feature type="transmembrane region" description="Helical" evidence="2">
    <location>
        <begin position="181"/>
        <end position="202"/>
    </location>
</feature>
<gene>
    <name evidence="3" type="primary">Contig2471.g2655</name>
    <name evidence="3" type="ORF">STYLEM_5369</name>
</gene>
<feature type="transmembrane region" description="Helical" evidence="2">
    <location>
        <begin position="136"/>
        <end position="160"/>
    </location>
</feature>
<feature type="transmembrane region" description="Helical" evidence="2">
    <location>
        <begin position="214"/>
        <end position="231"/>
    </location>
</feature>